<name>A0ACB9C1G5_ARCLA</name>
<gene>
    <name evidence="1" type="ORF">L6452_16779</name>
</gene>
<dbReference type="Proteomes" id="UP001055879">
    <property type="component" value="Linkage Group LG05"/>
</dbReference>
<accession>A0ACB9C1G5</accession>
<organism evidence="1 2">
    <name type="scientific">Arctium lappa</name>
    <name type="common">Greater burdock</name>
    <name type="synonym">Lappa major</name>
    <dbReference type="NCBI Taxonomy" id="4217"/>
    <lineage>
        <taxon>Eukaryota</taxon>
        <taxon>Viridiplantae</taxon>
        <taxon>Streptophyta</taxon>
        <taxon>Embryophyta</taxon>
        <taxon>Tracheophyta</taxon>
        <taxon>Spermatophyta</taxon>
        <taxon>Magnoliopsida</taxon>
        <taxon>eudicotyledons</taxon>
        <taxon>Gunneridae</taxon>
        <taxon>Pentapetalae</taxon>
        <taxon>asterids</taxon>
        <taxon>campanulids</taxon>
        <taxon>Asterales</taxon>
        <taxon>Asteraceae</taxon>
        <taxon>Carduoideae</taxon>
        <taxon>Cardueae</taxon>
        <taxon>Arctiinae</taxon>
        <taxon>Arctium</taxon>
    </lineage>
</organism>
<comment type="caution">
    <text evidence="1">The sequence shown here is derived from an EMBL/GenBank/DDBJ whole genome shotgun (WGS) entry which is preliminary data.</text>
</comment>
<protein>
    <submittedName>
        <fullName evidence="1">Uncharacterized protein</fullName>
    </submittedName>
</protein>
<evidence type="ECO:0000313" key="1">
    <source>
        <dbReference type="EMBL" id="KAI3728149.1"/>
    </source>
</evidence>
<reference evidence="2" key="1">
    <citation type="journal article" date="2022" name="Mol. Ecol. Resour.">
        <title>The genomes of chicory, endive, great burdock and yacon provide insights into Asteraceae palaeo-polyploidization history and plant inulin production.</title>
        <authorList>
            <person name="Fan W."/>
            <person name="Wang S."/>
            <person name="Wang H."/>
            <person name="Wang A."/>
            <person name="Jiang F."/>
            <person name="Liu H."/>
            <person name="Zhao H."/>
            <person name="Xu D."/>
            <person name="Zhang Y."/>
        </authorList>
    </citation>
    <scope>NUCLEOTIDE SEQUENCE [LARGE SCALE GENOMIC DNA]</scope>
    <source>
        <strain evidence="2">cv. Niubang</strain>
    </source>
</reference>
<keyword evidence="2" id="KW-1185">Reference proteome</keyword>
<evidence type="ECO:0000313" key="2">
    <source>
        <dbReference type="Proteomes" id="UP001055879"/>
    </source>
</evidence>
<reference evidence="1 2" key="2">
    <citation type="journal article" date="2022" name="Mol. Ecol. Resour.">
        <title>The genomes of chicory, endive, great burdock and yacon provide insights into Asteraceae paleo-polyploidization history and plant inulin production.</title>
        <authorList>
            <person name="Fan W."/>
            <person name="Wang S."/>
            <person name="Wang H."/>
            <person name="Wang A."/>
            <person name="Jiang F."/>
            <person name="Liu H."/>
            <person name="Zhao H."/>
            <person name="Xu D."/>
            <person name="Zhang Y."/>
        </authorList>
    </citation>
    <scope>NUCLEOTIDE SEQUENCE [LARGE SCALE GENOMIC DNA]</scope>
    <source>
        <strain evidence="2">cv. Niubang</strain>
    </source>
</reference>
<sequence>MEMQYKERSYGGEGRRRRTDLVLRFLAMALTLSAAVILGLNQQSTTVTLTIVPSLPPVNLPVTAKWLHMSAMVYFVIANAIVCSYTAVSLILMLATKGGNKNVSLMITILDLVMVALLFSAIGATGAVGLIGYKGNSHVHWEKVCNVFDKFCHRVAAAMVLSFIGSMAYLLLIVLATFNTYTKF</sequence>
<dbReference type="EMBL" id="CM042051">
    <property type="protein sequence ID" value="KAI3728149.1"/>
    <property type="molecule type" value="Genomic_DNA"/>
</dbReference>
<proteinExistence type="predicted"/>